<gene>
    <name evidence="1" type="ORF">ATEG_06596</name>
</gene>
<dbReference type="AlphaFoldDB" id="Q0CI88"/>
<dbReference type="Proteomes" id="UP000007963">
    <property type="component" value="Unassembled WGS sequence"/>
</dbReference>
<proteinExistence type="predicted"/>
<dbReference type="HOGENOM" id="CLU_2014806_0_0_1"/>
<organism evidence="1 2">
    <name type="scientific">Aspergillus terreus (strain NIH 2624 / FGSC A1156)</name>
    <dbReference type="NCBI Taxonomy" id="341663"/>
    <lineage>
        <taxon>Eukaryota</taxon>
        <taxon>Fungi</taxon>
        <taxon>Dikarya</taxon>
        <taxon>Ascomycota</taxon>
        <taxon>Pezizomycotina</taxon>
        <taxon>Eurotiomycetes</taxon>
        <taxon>Eurotiomycetidae</taxon>
        <taxon>Eurotiales</taxon>
        <taxon>Aspergillaceae</taxon>
        <taxon>Aspergillus</taxon>
        <taxon>Aspergillus subgen. Circumdati</taxon>
    </lineage>
</organism>
<dbReference type="EMBL" id="CH476602">
    <property type="protein sequence ID" value="EAU33140.1"/>
    <property type="molecule type" value="Genomic_DNA"/>
</dbReference>
<name>Q0CI88_ASPTN</name>
<reference evidence="2" key="1">
    <citation type="submission" date="2005-09" db="EMBL/GenBank/DDBJ databases">
        <title>Annotation of the Aspergillus terreus NIH2624 genome.</title>
        <authorList>
            <person name="Birren B.W."/>
            <person name="Lander E.S."/>
            <person name="Galagan J.E."/>
            <person name="Nusbaum C."/>
            <person name="Devon K."/>
            <person name="Henn M."/>
            <person name="Ma L.-J."/>
            <person name="Jaffe D.B."/>
            <person name="Butler J."/>
            <person name="Alvarez P."/>
            <person name="Gnerre S."/>
            <person name="Grabherr M."/>
            <person name="Kleber M."/>
            <person name="Mauceli E.W."/>
            <person name="Brockman W."/>
            <person name="Rounsley S."/>
            <person name="Young S.K."/>
            <person name="LaButti K."/>
            <person name="Pushparaj V."/>
            <person name="DeCaprio D."/>
            <person name="Crawford M."/>
            <person name="Koehrsen M."/>
            <person name="Engels R."/>
            <person name="Montgomery P."/>
            <person name="Pearson M."/>
            <person name="Howarth C."/>
            <person name="Larson L."/>
            <person name="Luoma S."/>
            <person name="White J."/>
            <person name="Alvarado L."/>
            <person name="Kodira C.D."/>
            <person name="Zeng Q."/>
            <person name="Oleary S."/>
            <person name="Yandava C."/>
            <person name="Denning D.W."/>
            <person name="Nierman W.C."/>
            <person name="Milne T."/>
            <person name="Madden K."/>
        </authorList>
    </citation>
    <scope>NUCLEOTIDE SEQUENCE [LARGE SCALE GENOMIC DNA]</scope>
    <source>
        <strain evidence="2">NIH 2624 / FGSC A1156</strain>
    </source>
</reference>
<protein>
    <submittedName>
        <fullName evidence="1">Uncharacterized protein</fullName>
    </submittedName>
</protein>
<evidence type="ECO:0000313" key="1">
    <source>
        <dbReference type="EMBL" id="EAU33140.1"/>
    </source>
</evidence>
<dbReference type="RefSeq" id="XP_001215774.1">
    <property type="nucleotide sequence ID" value="XM_001215774.1"/>
</dbReference>
<sequence>MVSTVGSVNVENMNVPVIWRIPTKMMSICQMSEVRADGEVHGRMLSVVVESSIYRGNNSAVCLPFAHNNAAVPQAADADHASPDLVPRLVTWVDARTDLELQQLYIFPPAVRLHAAYSPSLRR</sequence>
<dbReference type="VEuPathDB" id="FungiDB:ATEG_06596"/>
<accession>Q0CI88</accession>
<evidence type="ECO:0000313" key="2">
    <source>
        <dbReference type="Proteomes" id="UP000007963"/>
    </source>
</evidence>
<dbReference type="GeneID" id="4322274"/>